<proteinExistence type="predicted"/>
<dbReference type="AlphaFoldDB" id="A0A9P6EM07"/>
<evidence type="ECO:0000313" key="3">
    <source>
        <dbReference type="Proteomes" id="UP000807306"/>
    </source>
</evidence>
<dbReference type="InterPro" id="IPR027417">
    <property type="entry name" value="P-loop_NTPase"/>
</dbReference>
<name>A0A9P6EM07_9AGAR</name>
<evidence type="ECO:0000256" key="1">
    <source>
        <dbReference type="SAM" id="MobiDB-lite"/>
    </source>
</evidence>
<evidence type="ECO:0008006" key="4">
    <source>
        <dbReference type="Google" id="ProtNLM"/>
    </source>
</evidence>
<accession>A0A9P6EM07</accession>
<dbReference type="EMBL" id="MU157835">
    <property type="protein sequence ID" value="KAF9531532.1"/>
    <property type="molecule type" value="Genomic_DNA"/>
</dbReference>
<sequence length="341" mass="37680">MQTTNLKPIIAIIGPNGDGKSNFVDALTAGTTNFARKSICGNSKKVIRSAATRLCHTRGEIEVILVDTSGFSDSEEERNERLDSLQDWLNKKYGAETQLSALIYIQSSRTRRVQAPAVTLDSSTSLLSTSGKIRKLLGSSNTNEANAKKFRIVTTMWDKKANLHQLTCPNTSPTDSEASTGVSETLTEDDKTGQVSELGPGTNEIKCRTTQLEGYWSTMLHVGAKMDRFDNTSMDASRIILDVLGYEARASSSKDDMRRLEELKSDFDIMVSDLRIVQAEIDRVKKCGNRLMLEALEIRRAHLDKEIQTTYSIAAALVLMLATHTAKMIGEAIRRSLPGKR</sequence>
<gene>
    <name evidence="2" type="ORF">CPB83DRAFT_849194</name>
</gene>
<feature type="region of interest" description="Disordered" evidence="1">
    <location>
        <begin position="165"/>
        <end position="202"/>
    </location>
</feature>
<feature type="compositionally biased region" description="Polar residues" evidence="1">
    <location>
        <begin position="165"/>
        <end position="185"/>
    </location>
</feature>
<comment type="caution">
    <text evidence="2">The sequence shown here is derived from an EMBL/GenBank/DDBJ whole genome shotgun (WGS) entry which is preliminary data.</text>
</comment>
<organism evidence="2 3">
    <name type="scientific">Crepidotus variabilis</name>
    <dbReference type="NCBI Taxonomy" id="179855"/>
    <lineage>
        <taxon>Eukaryota</taxon>
        <taxon>Fungi</taxon>
        <taxon>Dikarya</taxon>
        <taxon>Basidiomycota</taxon>
        <taxon>Agaricomycotina</taxon>
        <taxon>Agaricomycetes</taxon>
        <taxon>Agaricomycetidae</taxon>
        <taxon>Agaricales</taxon>
        <taxon>Agaricineae</taxon>
        <taxon>Crepidotaceae</taxon>
        <taxon>Crepidotus</taxon>
    </lineage>
</organism>
<dbReference type="OrthoDB" id="8954335at2759"/>
<dbReference type="SUPFAM" id="SSF52540">
    <property type="entry name" value="P-loop containing nucleoside triphosphate hydrolases"/>
    <property type="match status" value="1"/>
</dbReference>
<keyword evidence="3" id="KW-1185">Reference proteome</keyword>
<reference evidence="2" key="1">
    <citation type="submission" date="2020-11" db="EMBL/GenBank/DDBJ databases">
        <authorList>
            <consortium name="DOE Joint Genome Institute"/>
            <person name="Ahrendt S."/>
            <person name="Riley R."/>
            <person name="Andreopoulos W."/>
            <person name="Labutti K."/>
            <person name="Pangilinan J."/>
            <person name="Ruiz-Duenas F.J."/>
            <person name="Barrasa J.M."/>
            <person name="Sanchez-Garcia M."/>
            <person name="Camarero S."/>
            <person name="Miyauchi S."/>
            <person name="Serrano A."/>
            <person name="Linde D."/>
            <person name="Babiker R."/>
            <person name="Drula E."/>
            <person name="Ayuso-Fernandez I."/>
            <person name="Pacheco R."/>
            <person name="Padilla G."/>
            <person name="Ferreira P."/>
            <person name="Barriuso J."/>
            <person name="Kellner H."/>
            <person name="Castanera R."/>
            <person name="Alfaro M."/>
            <person name="Ramirez L."/>
            <person name="Pisabarro A.G."/>
            <person name="Kuo A."/>
            <person name="Tritt A."/>
            <person name="Lipzen A."/>
            <person name="He G."/>
            <person name="Yan M."/>
            <person name="Ng V."/>
            <person name="Cullen D."/>
            <person name="Martin F."/>
            <person name="Rosso M.-N."/>
            <person name="Henrissat B."/>
            <person name="Hibbett D."/>
            <person name="Martinez A.T."/>
            <person name="Grigoriev I.V."/>
        </authorList>
    </citation>
    <scope>NUCLEOTIDE SEQUENCE</scope>
    <source>
        <strain evidence="2">CBS 506.95</strain>
    </source>
</reference>
<protein>
    <recommendedName>
        <fullName evidence="4">AIG1-type G domain-containing protein</fullName>
    </recommendedName>
</protein>
<dbReference type="Proteomes" id="UP000807306">
    <property type="component" value="Unassembled WGS sequence"/>
</dbReference>
<dbReference type="Gene3D" id="3.40.50.300">
    <property type="entry name" value="P-loop containing nucleotide triphosphate hydrolases"/>
    <property type="match status" value="1"/>
</dbReference>
<evidence type="ECO:0000313" key="2">
    <source>
        <dbReference type="EMBL" id="KAF9531532.1"/>
    </source>
</evidence>